<dbReference type="AlphaFoldDB" id="A0AAD4YUC8"/>
<proteinExistence type="predicted"/>
<reference evidence="2 3" key="1">
    <citation type="journal article" date="2022" name="G3 (Bethesda)">
        <title>Whole-genome sequence and methylome profiling of the almond [Prunus dulcis (Mill.) D.A. Webb] cultivar 'Nonpareil'.</title>
        <authorList>
            <person name="D'Amico-Willman K.M."/>
            <person name="Ouma W.Z."/>
            <person name="Meulia T."/>
            <person name="Sideli G.M."/>
            <person name="Gradziel T.M."/>
            <person name="Fresnedo-Ramirez J."/>
        </authorList>
    </citation>
    <scope>NUCLEOTIDE SEQUENCE [LARGE SCALE GENOMIC DNA]</scope>
    <source>
        <strain evidence="2">Clone GOH B32 T37-40</strain>
    </source>
</reference>
<accession>A0AAD4YUC8</accession>
<gene>
    <name evidence="2" type="ORF">L3X38_040701</name>
</gene>
<dbReference type="Pfam" id="PF10536">
    <property type="entry name" value="PMD"/>
    <property type="match status" value="1"/>
</dbReference>
<name>A0AAD4YUC8_PRUDU</name>
<dbReference type="InterPro" id="IPR019557">
    <property type="entry name" value="AminoTfrase-like_pln_mobile"/>
</dbReference>
<comment type="caution">
    <text evidence="2">The sequence shown here is derived from an EMBL/GenBank/DDBJ whole genome shotgun (WGS) entry which is preliminary data.</text>
</comment>
<protein>
    <recommendedName>
        <fullName evidence="1">Aminotransferase-like plant mobile domain-containing protein</fullName>
    </recommendedName>
</protein>
<sequence>MSSAKTHAQGLSSSVPPDYTAGAGVDKHAFEVQSKLQPFAQKNLDENVLYLFENNLVLGSHWFGPIPTEMEGLLKDDAEASFCFENSSALASHSCAEKDKDLQHMLFLLYWVNQFVFPNRSSAVLLEYRHLAEGLHNYTNVGLGPTVLAHLYTAHCHSGESPELVGSWCILDDLDLVVGLFPRTEIPRHSST</sequence>
<organism evidence="2 3">
    <name type="scientific">Prunus dulcis</name>
    <name type="common">Almond</name>
    <name type="synonym">Amygdalus dulcis</name>
    <dbReference type="NCBI Taxonomy" id="3755"/>
    <lineage>
        <taxon>Eukaryota</taxon>
        <taxon>Viridiplantae</taxon>
        <taxon>Streptophyta</taxon>
        <taxon>Embryophyta</taxon>
        <taxon>Tracheophyta</taxon>
        <taxon>Spermatophyta</taxon>
        <taxon>Magnoliopsida</taxon>
        <taxon>eudicotyledons</taxon>
        <taxon>Gunneridae</taxon>
        <taxon>Pentapetalae</taxon>
        <taxon>rosids</taxon>
        <taxon>fabids</taxon>
        <taxon>Rosales</taxon>
        <taxon>Rosaceae</taxon>
        <taxon>Amygdaloideae</taxon>
        <taxon>Amygdaleae</taxon>
        <taxon>Prunus</taxon>
    </lineage>
</organism>
<dbReference type="EMBL" id="JAJFAZ020000007">
    <property type="protein sequence ID" value="KAI5320993.1"/>
    <property type="molecule type" value="Genomic_DNA"/>
</dbReference>
<dbReference type="Proteomes" id="UP001054821">
    <property type="component" value="Chromosome 7"/>
</dbReference>
<keyword evidence="3" id="KW-1185">Reference proteome</keyword>
<feature type="domain" description="Aminotransferase-like plant mobile" evidence="1">
    <location>
        <begin position="96"/>
        <end position="157"/>
    </location>
</feature>
<evidence type="ECO:0000313" key="3">
    <source>
        <dbReference type="Proteomes" id="UP001054821"/>
    </source>
</evidence>
<evidence type="ECO:0000259" key="1">
    <source>
        <dbReference type="Pfam" id="PF10536"/>
    </source>
</evidence>
<evidence type="ECO:0000313" key="2">
    <source>
        <dbReference type="EMBL" id="KAI5320993.1"/>
    </source>
</evidence>